<feature type="domain" description="SusD-like N-terminal" evidence="8">
    <location>
        <begin position="106"/>
        <end position="227"/>
    </location>
</feature>
<evidence type="ECO:0000313" key="9">
    <source>
        <dbReference type="EMBL" id="MBB4078620.1"/>
    </source>
</evidence>
<keyword evidence="10" id="KW-1185">Reference proteome</keyword>
<evidence type="ECO:0000256" key="6">
    <source>
        <dbReference type="SAM" id="MobiDB-lite"/>
    </source>
</evidence>
<accession>A0A840E0E4</accession>
<comment type="caution">
    <text evidence="9">The sequence shown here is derived from an EMBL/GenBank/DDBJ whole genome shotgun (WGS) entry which is preliminary data.</text>
</comment>
<evidence type="ECO:0008006" key="11">
    <source>
        <dbReference type="Google" id="ProtNLM"/>
    </source>
</evidence>
<comment type="similarity">
    <text evidence="2">Belongs to the SusD family.</text>
</comment>
<evidence type="ECO:0000256" key="3">
    <source>
        <dbReference type="ARBA" id="ARBA00022729"/>
    </source>
</evidence>
<evidence type="ECO:0000256" key="4">
    <source>
        <dbReference type="ARBA" id="ARBA00023136"/>
    </source>
</evidence>
<keyword evidence="3" id="KW-0732">Signal</keyword>
<feature type="region of interest" description="Disordered" evidence="6">
    <location>
        <begin position="488"/>
        <end position="521"/>
    </location>
</feature>
<dbReference type="GO" id="GO:0009279">
    <property type="term" value="C:cell outer membrane"/>
    <property type="evidence" value="ECO:0007669"/>
    <property type="project" value="UniProtKB-SubCell"/>
</dbReference>
<protein>
    <recommendedName>
        <fullName evidence="11">RagB/SusD family nutrient uptake outer membrane protein</fullName>
    </recommendedName>
</protein>
<feature type="domain" description="RagB/SusD" evidence="7">
    <location>
        <begin position="266"/>
        <end position="520"/>
    </location>
</feature>
<keyword evidence="4" id="KW-0472">Membrane</keyword>
<dbReference type="AlphaFoldDB" id="A0A840E0E4"/>
<evidence type="ECO:0000256" key="5">
    <source>
        <dbReference type="ARBA" id="ARBA00023237"/>
    </source>
</evidence>
<dbReference type="SUPFAM" id="SSF48452">
    <property type="entry name" value="TPR-like"/>
    <property type="match status" value="1"/>
</dbReference>
<dbReference type="Gene3D" id="1.25.40.390">
    <property type="match status" value="1"/>
</dbReference>
<dbReference type="Pfam" id="PF14322">
    <property type="entry name" value="SusD-like_3"/>
    <property type="match status" value="1"/>
</dbReference>
<evidence type="ECO:0000259" key="8">
    <source>
        <dbReference type="Pfam" id="PF14322"/>
    </source>
</evidence>
<dbReference type="RefSeq" id="WP_183494859.1">
    <property type="nucleotide sequence ID" value="NZ_JACIFF010000002.1"/>
</dbReference>
<evidence type="ECO:0000313" key="10">
    <source>
        <dbReference type="Proteomes" id="UP000576209"/>
    </source>
</evidence>
<name>A0A840E0E4_9BACT</name>
<evidence type="ECO:0000259" key="7">
    <source>
        <dbReference type="Pfam" id="PF07980"/>
    </source>
</evidence>
<evidence type="ECO:0000256" key="1">
    <source>
        <dbReference type="ARBA" id="ARBA00004442"/>
    </source>
</evidence>
<dbReference type="Pfam" id="PF07980">
    <property type="entry name" value="SusD_RagB"/>
    <property type="match status" value="1"/>
</dbReference>
<dbReference type="InterPro" id="IPR012944">
    <property type="entry name" value="SusD_RagB_dom"/>
</dbReference>
<reference evidence="9 10" key="1">
    <citation type="submission" date="2020-08" db="EMBL/GenBank/DDBJ databases">
        <title>Genomic Encyclopedia of Type Strains, Phase IV (KMG-IV): sequencing the most valuable type-strain genomes for metagenomic binning, comparative biology and taxonomic classification.</title>
        <authorList>
            <person name="Goeker M."/>
        </authorList>
    </citation>
    <scope>NUCLEOTIDE SEQUENCE [LARGE SCALE GENOMIC DNA]</scope>
    <source>
        <strain evidence="9 10">DSM 105137</strain>
    </source>
</reference>
<evidence type="ECO:0000256" key="2">
    <source>
        <dbReference type="ARBA" id="ARBA00006275"/>
    </source>
</evidence>
<comment type="subcellular location">
    <subcellularLocation>
        <location evidence="1">Cell outer membrane</location>
    </subcellularLocation>
</comment>
<proteinExistence type="inferred from homology"/>
<dbReference type="InterPro" id="IPR033985">
    <property type="entry name" value="SusD-like_N"/>
</dbReference>
<dbReference type="Proteomes" id="UP000576209">
    <property type="component" value="Unassembled WGS sequence"/>
</dbReference>
<dbReference type="EMBL" id="JACIFF010000002">
    <property type="protein sequence ID" value="MBB4078620.1"/>
    <property type="molecule type" value="Genomic_DNA"/>
</dbReference>
<keyword evidence="5" id="KW-0998">Cell outer membrane</keyword>
<dbReference type="InterPro" id="IPR011990">
    <property type="entry name" value="TPR-like_helical_dom_sf"/>
</dbReference>
<gene>
    <name evidence="9" type="ORF">GGR28_001233</name>
</gene>
<sequence>MHTTIQRFSQFGLAAVTTIGLVLLPSCNEDLLDQTNPSAITPNSFYQTADDAVKAIIGAYSPFTDIWYYTRMNVFATDYRDDLVNGFATSERTDPGRFAAESNKNMVAWTWGPAWKIISRANAILAYVPDIEMNEQDKAAILAEARFLRAYNYFLLVQTYLNLPLVTEPIDLEEARTVSQVAPEQIYDLIISDLKAAQTALPVQWPADQLGRATSGAATGLLARVYMSQLDYANAKPELLKVMNSGQYELMADYADNFEEASENNKESLFEIQLVSDGNSGWGGDAPGAGKGAGYMQDIAPPPAFTGQDGMRINQWALDLFLDERTVDGHIDPRAFITLFFDTDETTPYQGRELGPTIYGGQTYDEVFPGSDFIFNKKYLDLEAGYTTASQGWHFSGNNFRVLRYADILLLFAEAEFNLNGSTAEALAAINQVRARANMPALTSITMQDIMDERVKELSIERTRYQDLLRWGLVKELIVDRPGIKSESGGTGAYRPGREYFDIPDSELNNNPNFKHNPGYE</sequence>
<organism evidence="9 10">
    <name type="scientific">Neolewinella aquimaris</name>
    <dbReference type="NCBI Taxonomy" id="1835722"/>
    <lineage>
        <taxon>Bacteria</taxon>
        <taxon>Pseudomonadati</taxon>
        <taxon>Bacteroidota</taxon>
        <taxon>Saprospiria</taxon>
        <taxon>Saprospirales</taxon>
        <taxon>Lewinellaceae</taxon>
        <taxon>Neolewinella</taxon>
    </lineage>
</organism>